<comment type="caution">
    <text evidence="2">The sequence shown here is derived from an EMBL/GenBank/DDBJ whole genome shotgun (WGS) entry which is preliminary data.</text>
</comment>
<evidence type="ECO:0000313" key="2">
    <source>
        <dbReference type="EMBL" id="CAF9903542.1"/>
    </source>
</evidence>
<dbReference type="Proteomes" id="UP000664169">
    <property type="component" value="Unassembled WGS sequence"/>
</dbReference>
<gene>
    <name evidence="2" type="ORF">GOMPHAMPRED_000359</name>
</gene>
<organism evidence="2 3">
    <name type="scientific">Gomphillus americanus</name>
    <dbReference type="NCBI Taxonomy" id="1940652"/>
    <lineage>
        <taxon>Eukaryota</taxon>
        <taxon>Fungi</taxon>
        <taxon>Dikarya</taxon>
        <taxon>Ascomycota</taxon>
        <taxon>Pezizomycotina</taxon>
        <taxon>Lecanoromycetes</taxon>
        <taxon>OSLEUM clade</taxon>
        <taxon>Ostropomycetidae</taxon>
        <taxon>Ostropales</taxon>
        <taxon>Graphidaceae</taxon>
        <taxon>Gomphilloideae</taxon>
        <taxon>Gomphillus</taxon>
    </lineage>
</organism>
<dbReference type="InterPro" id="IPR001005">
    <property type="entry name" value="SANT/Myb"/>
</dbReference>
<dbReference type="AlphaFoldDB" id="A0A8H3EGH8"/>
<accession>A0A8H3EGH8</accession>
<sequence>MDLNSQLQAAASYSMPVEPGTSSLQDDQSFDTGPPIKKTRTNTPWTAEEERRLKELRDIGTSWSEIGKVIAFVVSPPGKTNPLTEPIVLSKSHRGKR</sequence>
<proteinExistence type="predicted"/>
<dbReference type="EMBL" id="CAJPDQ010000001">
    <property type="protein sequence ID" value="CAF9903542.1"/>
    <property type="molecule type" value="Genomic_DNA"/>
</dbReference>
<evidence type="ECO:0000256" key="1">
    <source>
        <dbReference type="SAM" id="MobiDB-lite"/>
    </source>
</evidence>
<protein>
    <submittedName>
        <fullName evidence="2">Uncharacterized protein</fullName>
    </submittedName>
</protein>
<dbReference type="CDD" id="cd00167">
    <property type="entry name" value="SANT"/>
    <property type="match status" value="1"/>
</dbReference>
<reference evidence="2" key="1">
    <citation type="submission" date="2021-03" db="EMBL/GenBank/DDBJ databases">
        <authorList>
            <person name="Tagirdzhanova G."/>
        </authorList>
    </citation>
    <scope>NUCLEOTIDE SEQUENCE</scope>
</reference>
<dbReference type="OrthoDB" id="2143914at2759"/>
<feature type="region of interest" description="Disordered" evidence="1">
    <location>
        <begin position="1"/>
        <end position="46"/>
    </location>
</feature>
<feature type="compositionally biased region" description="Polar residues" evidence="1">
    <location>
        <begin position="20"/>
        <end position="31"/>
    </location>
</feature>
<evidence type="ECO:0000313" key="3">
    <source>
        <dbReference type="Proteomes" id="UP000664169"/>
    </source>
</evidence>
<keyword evidence="3" id="KW-1185">Reference proteome</keyword>
<feature type="compositionally biased region" description="Polar residues" evidence="1">
    <location>
        <begin position="1"/>
        <end position="11"/>
    </location>
</feature>
<name>A0A8H3EGH8_9LECA</name>